<gene>
    <name evidence="1" type="ORF">P7K49_009101</name>
</gene>
<comment type="caution">
    <text evidence="1">The sequence shown here is derived from an EMBL/GenBank/DDBJ whole genome shotgun (WGS) entry which is preliminary data.</text>
</comment>
<evidence type="ECO:0000313" key="2">
    <source>
        <dbReference type="Proteomes" id="UP001266305"/>
    </source>
</evidence>
<feature type="non-terminal residue" evidence="1">
    <location>
        <position position="170"/>
    </location>
</feature>
<proteinExistence type="predicted"/>
<dbReference type="InterPro" id="IPR042411">
    <property type="entry name" value="WDR27"/>
</dbReference>
<keyword evidence="2" id="KW-1185">Reference proteome</keyword>
<sequence>MAQSELCAPTVKPAPGAVIHPVDIVLTAGRNRAVEVFDLNAGCSAAVIAEAHSRPVHQICQNKVMEAVGDSQSILAEAKFANIRSGGLKGEKGDGGVGATGRHLQVQHERPLDSQAPCPGRQSPHVCLDSSSERQIQDLAVWGSQSFAGQEDACLGRLPAEEKPTSVLSL</sequence>
<reference evidence="1 2" key="1">
    <citation type="submission" date="2023-05" db="EMBL/GenBank/DDBJ databases">
        <title>B98-5 Cell Line De Novo Hybrid Assembly: An Optical Mapping Approach.</title>
        <authorList>
            <person name="Kananen K."/>
            <person name="Auerbach J.A."/>
            <person name="Kautto E."/>
            <person name="Blachly J.S."/>
        </authorList>
    </citation>
    <scope>NUCLEOTIDE SEQUENCE [LARGE SCALE GENOMIC DNA]</scope>
    <source>
        <strain evidence="1">B95-8</strain>
        <tissue evidence="1">Cell line</tissue>
    </source>
</reference>
<dbReference type="Proteomes" id="UP001266305">
    <property type="component" value="Unassembled WGS sequence"/>
</dbReference>
<dbReference type="PANTHER" id="PTHR44525:SF1">
    <property type="entry name" value="WD REPEAT-CONTAINING PROTEIN 27"/>
    <property type="match status" value="1"/>
</dbReference>
<protein>
    <submittedName>
        <fullName evidence="1">Uncharacterized protein</fullName>
    </submittedName>
</protein>
<name>A0ABQ9W088_SAGOE</name>
<dbReference type="PANTHER" id="PTHR44525">
    <property type="entry name" value="WD REPEAT-CONTAINING PROTEIN 27"/>
    <property type="match status" value="1"/>
</dbReference>
<organism evidence="1 2">
    <name type="scientific">Saguinus oedipus</name>
    <name type="common">Cotton-top tamarin</name>
    <name type="synonym">Oedipomidas oedipus</name>
    <dbReference type="NCBI Taxonomy" id="9490"/>
    <lineage>
        <taxon>Eukaryota</taxon>
        <taxon>Metazoa</taxon>
        <taxon>Chordata</taxon>
        <taxon>Craniata</taxon>
        <taxon>Vertebrata</taxon>
        <taxon>Euteleostomi</taxon>
        <taxon>Mammalia</taxon>
        <taxon>Eutheria</taxon>
        <taxon>Euarchontoglires</taxon>
        <taxon>Primates</taxon>
        <taxon>Haplorrhini</taxon>
        <taxon>Platyrrhini</taxon>
        <taxon>Cebidae</taxon>
        <taxon>Callitrichinae</taxon>
        <taxon>Saguinus</taxon>
    </lineage>
</organism>
<evidence type="ECO:0000313" key="1">
    <source>
        <dbReference type="EMBL" id="KAK2114835.1"/>
    </source>
</evidence>
<accession>A0ABQ9W088</accession>
<dbReference type="EMBL" id="JASSZA010000004">
    <property type="protein sequence ID" value="KAK2114835.1"/>
    <property type="molecule type" value="Genomic_DNA"/>
</dbReference>